<evidence type="ECO:0000313" key="4">
    <source>
        <dbReference type="Proteomes" id="UP000516349"/>
    </source>
</evidence>
<evidence type="ECO:0000256" key="1">
    <source>
        <dbReference type="ARBA" id="ARBA00022842"/>
    </source>
</evidence>
<dbReference type="InterPro" id="IPR029044">
    <property type="entry name" value="Nucleotide-diphossugar_trans"/>
</dbReference>
<evidence type="ECO:0000259" key="2">
    <source>
        <dbReference type="Pfam" id="PF12804"/>
    </source>
</evidence>
<dbReference type="GO" id="GO:0016779">
    <property type="term" value="F:nucleotidyltransferase activity"/>
    <property type="evidence" value="ECO:0007669"/>
    <property type="project" value="UniProtKB-ARBA"/>
</dbReference>
<keyword evidence="3" id="KW-0808">Transferase</keyword>
<reference evidence="3 4" key="1">
    <citation type="submission" date="2020-08" db="EMBL/GenBank/DDBJ databases">
        <title>Complete genome sequence of Entomobacter blattae G55GP.</title>
        <authorList>
            <person name="Poehlein A."/>
            <person name="Guzman J."/>
            <person name="Daniel R."/>
            <person name="Vilcinskas A."/>
        </authorList>
    </citation>
    <scope>NUCLEOTIDE SEQUENCE [LARGE SCALE GENOMIC DNA]</scope>
    <source>
        <strain evidence="3 4">G55GP</strain>
    </source>
</reference>
<dbReference type="RefSeq" id="WP_203414055.1">
    <property type="nucleotide sequence ID" value="NZ_CP060244.1"/>
</dbReference>
<dbReference type="Pfam" id="PF12804">
    <property type="entry name" value="NTP_transf_3"/>
    <property type="match status" value="1"/>
</dbReference>
<dbReference type="EMBL" id="CP060244">
    <property type="protein sequence ID" value="QNT77615.1"/>
    <property type="molecule type" value="Genomic_DNA"/>
</dbReference>
<keyword evidence="4" id="KW-1185">Reference proteome</keyword>
<dbReference type="KEGG" id="ebla:JGUZn3_03640"/>
<feature type="domain" description="MobA-like NTP transferase" evidence="2">
    <location>
        <begin position="35"/>
        <end position="196"/>
    </location>
</feature>
<dbReference type="AlphaFoldDB" id="A0A7H1NPA5"/>
<dbReference type="Proteomes" id="UP000516349">
    <property type="component" value="Chromosome"/>
</dbReference>
<protein>
    <submittedName>
        <fullName evidence="3">MobA-like NTP transferase domain protein</fullName>
    </submittedName>
</protein>
<organism evidence="3 4">
    <name type="scientific">Entomobacter blattae</name>
    <dbReference type="NCBI Taxonomy" id="2762277"/>
    <lineage>
        <taxon>Bacteria</taxon>
        <taxon>Pseudomonadati</taxon>
        <taxon>Pseudomonadota</taxon>
        <taxon>Alphaproteobacteria</taxon>
        <taxon>Acetobacterales</taxon>
        <taxon>Acetobacteraceae</taxon>
        <taxon>Entomobacter</taxon>
    </lineage>
</organism>
<dbReference type="InterPro" id="IPR025877">
    <property type="entry name" value="MobA-like_NTP_Trfase"/>
</dbReference>
<accession>A0A7H1NPA5</accession>
<keyword evidence="1" id="KW-0460">Magnesium</keyword>
<dbReference type="Gene3D" id="3.90.550.10">
    <property type="entry name" value="Spore Coat Polysaccharide Biosynthesis Protein SpsA, Chain A"/>
    <property type="match status" value="1"/>
</dbReference>
<gene>
    <name evidence="3" type="ORF">JGUZn3_03640</name>
</gene>
<proteinExistence type="predicted"/>
<dbReference type="SUPFAM" id="SSF53448">
    <property type="entry name" value="Nucleotide-diphospho-sugar transferases"/>
    <property type="match status" value="1"/>
</dbReference>
<name>A0A7H1NPA5_9PROT</name>
<sequence>MTAYSLPGFNAHHRINALVLAGTRQGPKDRLAIHGGVSHKALLPIQGVPMVTRVVKTLASLPYIGTISICSEDPSLLQKAELEGYDFITAHSGPSASVLAGLHRLGTPLLVTTADHALLQADWVHNFITLQQKNPTDIAAAITSREHILKDLPFETQRTYLKLADGQFSGCNLFMLNTEKALSVVRFWQKLEAERKNPLKMAQLLGFRTLVLYLVKRLNRKAICQAIQRLTGATAQLTVLDTGFAAIDMDKPADLELADKIFKNNLLNPSLPA</sequence>
<evidence type="ECO:0000313" key="3">
    <source>
        <dbReference type="EMBL" id="QNT77615.1"/>
    </source>
</evidence>